<reference evidence="1" key="2">
    <citation type="journal article" date="2015" name="Data Brief">
        <title>Shoot transcriptome of the giant reed, Arundo donax.</title>
        <authorList>
            <person name="Barrero R.A."/>
            <person name="Guerrero F.D."/>
            <person name="Moolhuijzen P."/>
            <person name="Goolsby J.A."/>
            <person name="Tidwell J."/>
            <person name="Bellgard S.E."/>
            <person name="Bellgard M.I."/>
        </authorList>
    </citation>
    <scope>NUCLEOTIDE SEQUENCE</scope>
    <source>
        <tissue evidence="1">Shoot tissue taken approximately 20 cm above the soil surface</tissue>
    </source>
</reference>
<name>A0A0A8ZPJ2_ARUDO</name>
<dbReference type="EMBL" id="GBRH01259245">
    <property type="protein sequence ID" value="JAD38650.1"/>
    <property type="molecule type" value="Transcribed_RNA"/>
</dbReference>
<organism evidence="1">
    <name type="scientific">Arundo donax</name>
    <name type="common">Giant reed</name>
    <name type="synonym">Donax arundinaceus</name>
    <dbReference type="NCBI Taxonomy" id="35708"/>
    <lineage>
        <taxon>Eukaryota</taxon>
        <taxon>Viridiplantae</taxon>
        <taxon>Streptophyta</taxon>
        <taxon>Embryophyta</taxon>
        <taxon>Tracheophyta</taxon>
        <taxon>Spermatophyta</taxon>
        <taxon>Magnoliopsida</taxon>
        <taxon>Liliopsida</taxon>
        <taxon>Poales</taxon>
        <taxon>Poaceae</taxon>
        <taxon>PACMAD clade</taxon>
        <taxon>Arundinoideae</taxon>
        <taxon>Arundineae</taxon>
        <taxon>Arundo</taxon>
    </lineage>
</organism>
<protein>
    <submittedName>
        <fullName evidence="1">Uncharacterized protein</fullName>
    </submittedName>
</protein>
<reference evidence="1" key="1">
    <citation type="submission" date="2014-09" db="EMBL/GenBank/DDBJ databases">
        <authorList>
            <person name="Magalhaes I.L.F."/>
            <person name="Oliveira U."/>
            <person name="Santos F.R."/>
            <person name="Vidigal T.H.D.A."/>
            <person name="Brescovit A.D."/>
            <person name="Santos A.J."/>
        </authorList>
    </citation>
    <scope>NUCLEOTIDE SEQUENCE</scope>
    <source>
        <tissue evidence="1">Shoot tissue taken approximately 20 cm above the soil surface</tissue>
    </source>
</reference>
<dbReference type="AlphaFoldDB" id="A0A0A8ZPJ2"/>
<evidence type="ECO:0000313" key="1">
    <source>
        <dbReference type="EMBL" id="JAD38650.1"/>
    </source>
</evidence>
<proteinExistence type="predicted"/>
<sequence>MYIHICIYMQIYIHNYISITIND</sequence>
<accession>A0A0A8ZPJ2</accession>